<dbReference type="Proteomes" id="UP000499080">
    <property type="component" value="Unassembled WGS sequence"/>
</dbReference>
<evidence type="ECO:0000313" key="1">
    <source>
        <dbReference type="EMBL" id="GBM41114.1"/>
    </source>
</evidence>
<comment type="caution">
    <text evidence="1">The sequence shown here is derived from an EMBL/GenBank/DDBJ whole genome shotgun (WGS) entry which is preliminary data.</text>
</comment>
<evidence type="ECO:0000313" key="2">
    <source>
        <dbReference type="Proteomes" id="UP000499080"/>
    </source>
</evidence>
<protein>
    <submittedName>
        <fullName evidence="1">Uncharacterized protein</fullName>
    </submittedName>
</protein>
<keyword evidence="2" id="KW-1185">Reference proteome</keyword>
<name>A0A4Y2FNA2_ARAVE</name>
<gene>
    <name evidence="1" type="ORF">AVEN_63305_1</name>
</gene>
<proteinExistence type="predicted"/>
<dbReference type="AlphaFoldDB" id="A0A4Y2FNA2"/>
<reference evidence="1 2" key="1">
    <citation type="journal article" date="2019" name="Sci. Rep.">
        <title>Orb-weaving spider Araneus ventricosus genome elucidates the spidroin gene catalogue.</title>
        <authorList>
            <person name="Kono N."/>
            <person name="Nakamura H."/>
            <person name="Ohtoshi R."/>
            <person name="Moran D.A.P."/>
            <person name="Shinohara A."/>
            <person name="Yoshida Y."/>
            <person name="Fujiwara M."/>
            <person name="Mori M."/>
            <person name="Tomita M."/>
            <person name="Arakawa K."/>
        </authorList>
    </citation>
    <scope>NUCLEOTIDE SEQUENCE [LARGE SCALE GENOMIC DNA]</scope>
</reference>
<dbReference type="EMBL" id="BGPR01000952">
    <property type="protein sequence ID" value="GBM41114.1"/>
    <property type="molecule type" value="Genomic_DNA"/>
</dbReference>
<organism evidence="1 2">
    <name type="scientific">Araneus ventricosus</name>
    <name type="common">Orbweaver spider</name>
    <name type="synonym">Epeira ventricosa</name>
    <dbReference type="NCBI Taxonomy" id="182803"/>
    <lineage>
        <taxon>Eukaryota</taxon>
        <taxon>Metazoa</taxon>
        <taxon>Ecdysozoa</taxon>
        <taxon>Arthropoda</taxon>
        <taxon>Chelicerata</taxon>
        <taxon>Arachnida</taxon>
        <taxon>Araneae</taxon>
        <taxon>Araneomorphae</taxon>
        <taxon>Entelegynae</taxon>
        <taxon>Araneoidea</taxon>
        <taxon>Araneidae</taxon>
        <taxon>Araneus</taxon>
    </lineage>
</organism>
<sequence>MGACADVPKMGACAEGLIVYFPLSFLGFIIFQTTPWPTEDTTCSKINVRITSILQFPKRKLKDHVKPVKKRRPVLKSEIMTPSPFNAFLEKKLKR</sequence>
<accession>A0A4Y2FNA2</accession>